<reference evidence="1" key="1">
    <citation type="journal article" date="2014" name="Int. J. Syst. Evol. Microbiol.">
        <title>Complete genome sequence of Corynebacterium casei LMG S-19264T (=DSM 44701T), isolated from a smear-ripened cheese.</title>
        <authorList>
            <consortium name="US DOE Joint Genome Institute (JGI-PGF)"/>
            <person name="Walter F."/>
            <person name="Albersmeier A."/>
            <person name="Kalinowski J."/>
            <person name="Ruckert C."/>
        </authorList>
    </citation>
    <scope>NUCLEOTIDE SEQUENCE</scope>
    <source>
        <strain evidence="1">CGMCC 1.15763</strain>
    </source>
</reference>
<dbReference type="EMBL" id="BMJW01000001">
    <property type="protein sequence ID" value="GGG88868.1"/>
    <property type="molecule type" value="Genomic_DNA"/>
</dbReference>
<comment type="caution">
    <text evidence="1">The sequence shown here is derived from an EMBL/GenBank/DDBJ whole genome shotgun (WGS) entry which is preliminary data.</text>
</comment>
<reference evidence="1" key="2">
    <citation type="submission" date="2020-09" db="EMBL/GenBank/DDBJ databases">
        <authorList>
            <person name="Sun Q."/>
            <person name="Zhou Y."/>
        </authorList>
    </citation>
    <scope>NUCLEOTIDE SEQUENCE</scope>
    <source>
        <strain evidence="1">CGMCC 1.15763</strain>
    </source>
</reference>
<proteinExistence type="predicted"/>
<keyword evidence="2" id="KW-1185">Reference proteome</keyword>
<protein>
    <submittedName>
        <fullName evidence="1">Uncharacterized protein</fullName>
    </submittedName>
</protein>
<evidence type="ECO:0000313" key="1">
    <source>
        <dbReference type="EMBL" id="GGG88868.1"/>
    </source>
</evidence>
<name>A0A917MA75_9FLAO</name>
<evidence type="ECO:0000313" key="2">
    <source>
        <dbReference type="Proteomes" id="UP000633278"/>
    </source>
</evidence>
<organism evidence="1 2">
    <name type="scientific">Polaribacter pacificus</name>
    <dbReference type="NCBI Taxonomy" id="1775173"/>
    <lineage>
        <taxon>Bacteria</taxon>
        <taxon>Pseudomonadati</taxon>
        <taxon>Bacteroidota</taxon>
        <taxon>Flavobacteriia</taxon>
        <taxon>Flavobacteriales</taxon>
        <taxon>Flavobacteriaceae</taxon>
    </lineage>
</organism>
<dbReference type="AlphaFoldDB" id="A0A917MA75"/>
<accession>A0A917MA75</accession>
<gene>
    <name evidence="1" type="ORF">GCM10011416_01540</name>
</gene>
<dbReference type="Proteomes" id="UP000633278">
    <property type="component" value="Unassembled WGS sequence"/>
</dbReference>
<sequence>MAGWKNRSLHHERRVKLRLITVTLYKKHYLYKDNNILYSKEYKTYKYDFYRMVNRFFSDPTGPFFGHLENLY</sequence>